<evidence type="ECO:0000256" key="1">
    <source>
        <dbReference type="ARBA" id="ARBA00006484"/>
    </source>
</evidence>
<dbReference type="GeneID" id="37026985"/>
<evidence type="ECO:0000313" key="4">
    <source>
        <dbReference type="EMBL" id="PWN30658.1"/>
    </source>
</evidence>
<dbReference type="Proteomes" id="UP000245884">
    <property type="component" value="Unassembled WGS sequence"/>
</dbReference>
<protein>
    <submittedName>
        <fullName evidence="4">NAD(P)-binding protein</fullName>
    </submittedName>
</protein>
<dbReference type="PANTHER" id="PTHR43618">
    <property type="entry name" value="7-ALPHA-HYDROXYSTEROID DEHYDROGENASE"/>
    <property type="match status" value="1"/>
</dbReference>
<proteinExistence type="inferred from homology"/>
<evidence type="ECO:0000256" key="3">
    <source>
        <dbReference type="ARBA" id="ARBA00023002"/>
    </source>
</evidence>
<keyword evidence="2" id="KW-0521">NADP</keyword>
<gene>
    <name evidence="4" type="ORF">BDZ90DRAFT_229669</name>
</gene>
<dbReference type="Gene3D" id="3.40.50.720">
    <property type="entry name" value="NAD(P)-binding Rossmann-like Domain"/>
    <property type="match status" value="1"/>
</dbReference>
<dbReference type="Pfam" id="PF13561">
    <property type="entry name" value="adh_short_C2"/>
    <property type="match status" value="1"/>
</dbReference>
<reference evidence="4 5" key="1">
    <citation type="journal article" date="2018" name="Mol. Biol. Evol.">
        <title>Broad Genomic Sampling Reveals a Smut Pathogenic Ancestry of the Fungal Clade Ustilaginomycotina.</title>
        <authorList>
            <person name="Kijpornyongpan T."/>
            <person name="Mondo S.J."/>
            <person name="Barry K."/>
            <person name="Sandor L."/>
            <person name="Lee J."/>
            <person name="Lipzen A."/>
            <person name="Pangilinan J."/>
            <person name="LaButti K."/>
            <person name="Hainaut M."/>
            <person name="Henrissat B."/>
            <person name="Grigoriev I.V."/>
            <person name="Spatafora J.W."/>
            <person name="Aime M.C."/>
        </authorList>
    </citation>
    <scope>NUCLEOTIDE SEQUENCE [LARGE SCALE GENOMIC DNA]</scope>
    <source>
        <strain evidence="4 5">MCA 5214</strain>
    </source>
</reference>
<evidence type="ECO:0000256" key="2">
    <source>
        <dbReference type="ARBA" id="ARBA00022857"/>
    </source>
</evidence>
<name>A0A316V0Y3_9BASI</name>
<dbReference type="EMBL" id="KZ819662">
    <property type="protein sequence ID" value="PWN30658.1"/>
    <property type="molecule type" value="Genomic_DNA"/>
</dbReference>
<dbReference type="GO" id="GO:0016491">
    <property type="term" value="F:oxidoreductase activity"/>
    <property type="evidence" value="ECO:0007669"/>
    <property type="project" value="UniProtKB-KW"/>
</dbReference>
<organism evidence="4 5">
    <name type="scientific">Jaminaea rosea</name>
    <dbReference type="NCBI Taxonomy" id="1569628"/>
    <lineage>
        <taxon>Eukaryota</taxon>
        <taxon>Fungi</taxon>
        <taxon>Dikarya</taxon>
        <taxon>Basidiomycota</taxon>
        <taxon>Ustilaginomycotina</taxon>
        <taxon>Exobasidiomycetes</taxon>
        <taxon>Microstromatales</taxon>
        <taxon>Microstromatales incertae sedis</taxon>
        <taxon>Jaminaea</taxon>
    </lineage>
</organism>
<dbReference type="PANTHER" id="PTHR43618:SF8">
    <property type="entry name" value="7ALPHA-HYDROXYSTEROID DEHYDROGENASE"/>
    <property type="match status" value="1"/>
</dbReference>
<dbReference type="InterPro" id="IPR036291">
    <property type="entry name" value="NAD(P)-bd_dom_sf"/>
</dbReference>
<keyword evidence="5" id="KW-1185">Reference proteome</keyword>
<dbReference type="PRINTS" id="PR00080">
    <property type="entry name" value="SDRFAMILY"/>
</dbReference>
<dbReference type="InterPro" id="IPR002347">
    <property type="entry name" value="SDR_fam"/>
</dbReference>
<dbReference type="SUPFAM" id="SSF51735">
    <property type="entry name" value="NAD(P)-binding Rossmann-fold domains"/>
    <property type="match status" value="1"/>
</dbReference>
<sequence length="291" mass="30841">MPKDAAPEVMPELNLETLFGVKGKIGVVTGAATGIGKMMAAAYIRNGAKRIYIASRKLDDLQRVAEQLSKLSPNSGSEPACVAIQADISSKAGCDALANEVKKRETELDILVNNAGLSWGAPMDDFPEDKGWDKTFHMNVKSQFYLTVALLPLLEKNKNNTRHASVVNIASTAAFVPTAESGLSAPGTGTWSYQPSKAASVHLTRTMASSLAERFVLVNCICPGVFPSRMTSYALSENRDALEGIQPTGRIGTAEDIGGLAVFLASRAASHIVGTATVVDGGNSIQFMPRL</sequence>
<dbReference type="OrthoDB" id="2898618at2759"/>
<keyword evidence="3" id="KW-0560">Oxidoreductase</keyword>
<dbReference type="STRING" id="1569628.A0A316V0Y3"/>
<comment type="similarity">
    <text evidence="1">Belongs to the short-chain dehydrogenases/reductases (SDR) family.</text>
</comment>
<dbReference type="PRINTS" id="PR00081">
    <property type="entry name" value="GDHRDH"/>
</dbReference>
<dbReference type="RefSeq" id="XP_025365270.1">
    <property type="nucleotide sequence ID" value="XM_025505162.1"/>
</dbReference>
<dbReference type="AlphaFoldDB" id="A0A316V0Y3"/>
<accession>A0A316V0Y3</accession>
<dbReference type="FunFam" id="3.40.50.720:FF:000084">
    <property type="entry name" value="Short-chain dehydrogenase reductase"/>
    <property type="match status" value="1"/>
</dbReference>
<evidence type="ECO:0000313" key="5">
    <source>
        <dbReference type="Proteomes" id="UP000245884"/>
    </source>
</evidence>
<dbReference type="InterPro" id="IPR052178">
    <property type="entry name" value="Sec_Metab_Biosynth_SDR"/>
</dbReference>